<dbReference type="EMBL" id="FNOT01000006">
    <property type="protein sequence ID" value="SDY35866.1"/>
    <property type="molecule type" value="Genomic_DNA"/>
</dbReference>
<sequence length="39" mass="4575">MFVCSEDERPEDERPEQATFPDTGVQNRENSYENNNPND</sequence>
<evidence type="ECO:0000256" key="1">
    <source>
        <dbReference type="SAM" id="MobiDB-lite"/>
    </source>
</evidence>
<protein>
    <submittedName>
        <fullName evidence="2">Uncharacterized protein</fullName>
    </submittedName>
</protein>
<keyword evidence="3" id="KW-1185">Reference proteome</keyword>
<feature type="compositionally biased region" description="Low complexity" evidence="1">
    <location>
        <begin position="27"/>
        <end position="39"/>
    </location>
</feature>
<proteinExistence type="predicted"/>
<dbReference type="AlphaFoldDB" id="A0A1H3J7G4"/>
<organism evidence="2 3">
    <name type="scientific">Geodermatophilus africanus</name>
    <dbReference type="NCBI Taxonomy" id="1137993"/>
    <lineage>
        <taxon>Bacteria</taxon>
        <taxon>Bacillati</taxon>
        <taxon>Actinomycetota</taxon>
        <taxon>Actinomycetes</taxon>
        <taxon>Geodermatophilales</taxon>
        <taxon>Geodermatophilaceae</taxon>
        <taxon>Geodermatophilus</taxon>
    </lineage>
</organism>
<name>A0A1H3J7G4_9ACTN</name>
<dbReference type="Proteomes" id="UP000198921">
    <property type="component" value="Unassembled WGS sequence"/>
</dbReference>
<accession>A0A1H3J7G4</accession>
<evidence type="ECO:0000313" key="3">
    <source>
        <dbReference type="Proteomes" id="UP000198921"/>
    </source>
</evidence>
<gene>
    <name evidence="2" type="ORF">SAMN05660209_02683</name>
</gene>
<dbReference type="STRING" id="1137993.SAMN05660209_02683"/>
<evidence type="ECO:0000313" key="2">
    <source>
        <dbReference type="EMBL" id="SDY35866.1"/>
    </source>
</evidence>
<reference evidence="3" key="1">
    <citation type="submission" date="2016-10" db="EMBL/GenBank/DDBJ databases">
        <authorList>
            <person name="Varghese N."/>
            <person name="Submissions S."/>
        </authorList>
    </citation>
    <scope>NUCLEOTIDE SEQUENCE [LARGE SCALE GENOMIC DNA]</scope>
    <source>
        <strain evidence="3">DSM 45422</strain>
    </source>
</reference>
<feature type="region of interest" description="Disordered" evidence="1">
    <location>
        <begin position="1"/>
        <end position="39"/>
    </location>
</feature>